<evidence type="ECO:0000313" key="2">
    <source>
        <dbReference type="Proteomes" id="UP000198984"/>
    </source>
</evidence>
<dbReference type="InterPro" id="IPR015946">
    <property type="entry name" value="KH_dom-like_a/b"/>
</dbReference>
<reference evidence="1 2" key="1">
    <citation type="submission" date="2016-10" db="EMBL/GenBank/DDBJ databases">
        <authorList>
            <person name="de Groot N.N."/>
        </authorList>
    </citation>
    <scope>NUCLEOTIDE SEQUENCE [LARGE SCALE GENOMIC DNA]</scope>
    <source>
        <strain evidence="1 2">DSM 21039</strain>
    </source>
</reference>
<accession>A0A1H7VCF7</accession>
<dbReference type="InterPro" id="IPR003718">
    <property type="entry name" value="OsmC/Ohr_fam"/>
</dbReference>
<sequence>MPKIIATAEAVNTGANYSTEIKVHQHQLLADELAEAGGTDTGPAPGDYVCTALASCKVITLRMYVQRKQWKVDTIKVKVDLVKGDQMPSGNNTFFCEVTITGELDDSQRARLLEISKACPIHKLLSKPSEIVTIMDGM</sequence>
<dbReference type="OrthoDB" id="9791538at2"/>
<dbReference type="EMBL" id="FOBB01000003">
    <property type="protein sequence ID" value="SEM06569.1"/>
    <property type="molecule type" value="Genomic_DNA"/>
</dbReference>
<dbReference type="Proteomes" id="UP000198984">
    <property type="component" value="Unassembled WGS sequence"/>
</dbReference>
<evidence type="ECO:0000313" key="1">
    <source>
        <dbReference type="EMBL" id="SEM06569.1"/>
    </source>
</evidence>
<dbReference type="Pfam" id="PF02566">
    <property type="entry name" value="OsmC"/>
    <property type="match status" value="1"/>
</dbReference>
<dbReference type="PANTHER" id="PTHR39624:SF2">
    <property type="entry name" value="OSMC-LIKE PROTEIN"/>
    <property type="match status" value="1"/>
</dbReference>
<name>A0A1H7VCF7_9BACT</name>
<dbReference type="STRING" id="573321.SAMN04488505_103277"/>
<dbReference type="SUPFAM" id="SSF82784">
    <property type="entry name" value="OsmC-like"/>
    <property type="match status" value="1"/>
</dbReference>
<dbReference type="AlphaFoldDB" id="A0A1H7VCF7"/>
<organism evidence="1 2">
    <name type="scientific">Chitinophaga rupis</name>
    <dbReference type="NCBI Taxonomy" id="573321"/>
    <lineage>
        <taxon>Bacteria</taxon>
        <taxon>Pseudomonadati</taxon>
        <taxon>Bacteroidota</taxon>
        <taxon>Chitinophagia</taxon>
        <taxon>Chitinophagales</taxon>
        <taxon>Chitinophagaceae</taxon>
        <taxon>Chitinophaga</taxon>
    </lineage>
</organism>
<proteinExistence type="predicted"/>
<dbReference type="PANTHER" id="PTHR39624">
    <property type="entry name" value="PROTEIN INVOLVED IN RIMO-MEDIATED BETA-METHYLTHIOLATION OF RIBOSOMAL PROTEIN S12 YCAO"/>
    <property type="match status" value="1"/>
</dbReference>
<gene>
    <name evidence="1" type="ORF">SAMN04488505_103277</name>
</gene>
<keyword evidence="2" id="KW-1185">Reference proteome</keyword>
<dbReference type="Gene3D" id="3.30.300.20">
    <property type="match status" value="1"/>
</dbReference>
<dbReference type="InterPro" id="IPR036102">
    <property type="entry name" value="OsmC/Ohrsf"/>
</dbReference>
<dbReference type="RefSeq" id="WP_162277545.1">
    <property type="nucleotide sequence ID" value="NZ_FOBB01000003.1"/>
</dbReference>
<protein>
    <submittedName>
        <fullName evidence="1">Putative redox protein</fullName>
    </submittedName>
</protein>